<evidence type="ECO:0000259" key="3">
    <source>
        <dbReference type="PROSITE" id="PS50110"/>
    </source>
</evidence>
<dbReference type="InterPro" id="IPR011006">
    <property type="entry name" value="CheY-like_superfamily"/>
</dbReference>
<dbReference type="Pfam" id="PF00072">
    <property type="entry name" value="Response_reg"/>
    <property type="match status" value="1"/>
</dbReference>
<sequence length="248" mass="26581">MNRPLKVLHVDDDPEMLALSAAAFRQLDAVSFLTAESATEALDVISAESVDCVVSDSLVLPNGVPLVKAVRQEHADIPILLFTAKEWPEVADIASTAGVTEYVQKAGPGDLATVLQRVRSLVDDDSVDSALAVGASAVTQALEEHADATAEASFGVDDNWVLVGQWLGDEELGIVIVEAVESYGGLSAIETPLYEYIDTDALEELLRPVVEDEERPGIEVRFPYEDVQVAVTSTGDIFARPSTERTLS</sequence>
<dbReference type="PANTHER" id="PTHR44591:SF3">
    <property type="entry name" value="RESPONSE REGULATORY DOMAIN-CONTAINING PROTEIN"/>
    <property type="match status" value="1"/>
</dbReference>
<dbReference type="SUPFAM" id="SSF52172">
    <property type="entry name" value="CheY-like"/>
    <property type="match status" value="1"/>
</dbReference>
<dbReference type="InterPro" id="IPR050595">
    <property type="entry name" value="Bact_response_regulator"/>
</dbReference>
<dbReference type="InterPro" id="IPR040624">
    <property type="entry name" value="HalOD1"/>
</dbReference>
<dbReference type="RefSeq" id="WP_089781722.1">
    <property type="nucleotide sequence ID" value="NZ_CABLRR010000006.1"/>
</dbReference>
<dbReference type="EMBL" id="CSTE01000006">
    <property type="protein sequence ID" value="CQR53913.1"/>
    <property type="molecule type" value="Genomic_DNA"/>
</dbReference>
<dbReference type="SMART" id="SM00448">
    <property type="entry name" value="REC"/>
    <property type="match status" value="1"/>
</dbReference>
<dbReference type="PROSITE" id="PS50110">
    <property type="entry name" value="RESPONSE_REGULATORY"/>
    <property type="match status" value="1"/>
</dbReference>
<feature type="domain" description="Response regulatory" evidence="3">
    <location>
        <begin position="6"/>
        <end position="120"/>
    </location>
</feature>
<proteinExistence type="predicted"/>
<protein>
    <submittedName>
        <fullName evidence="4">Chemotaxis regulatory protein CheY</fullName>
    </submittedName>
</protein>
<dbReference type="AlphaFoldDB" id="A0A0D6JXR8"/>
<evidence type="ECO:0000313" key="4">
    <source>
        <dbReference type="EMBL" id="CQR53913.1"/>
    </source>
</evidence>
<organism evidence="4 5">
    <name type="scientific">Haloferax massiliensis</name>
    <dbReference type="NCBI Taxonomy" id="1476858"/>
    <lineage>
        <taxon>Archaea</taxon>
        <taxon>Methanobacteriati</taxon>
        <taxon>Methanobacteriota</taxon>
        <taxon>Stenosarchaea group</taxon>
        <taxon>Halobacteria</taxon>
        <taxon>Halobacteriales</taxon>
        <taxon>Haloferacaceae</taxon>
        <taxon>Haloferax</taxon>
    </lineage>
</organism>
<name>A0A0D6JXR8_9EURY</name>
<dbReference type="Pfam" id="PF18545">
    <property type="entry name" value="HalOD1"/>
    <property type="match status" value="1"/>
</dbReference>
<gene>
    <name evidence="4" type="ORF">BN996_03863</name>
</gene>
<dbReference type="Proteomes" id="UP000198902">
    <property type="component" value="Unassembled WGS sequence"/>
</dbReference>
<evidence type="ECO:0000256" key="2">
    <source>
        <dbReference type="PROSITE-ProRule" id="PRU00169"/>
    </source>
</evidence>
<keyword evidence="1 2" id="KW-0597">Phosphoprotein</keyword>
<dbReference type="InterPro" id="IPR001789">
    <property type="entry name" value="Sig_transdc_resp-reg_receiver"/>
</dbReference>
<dbReference type="OrthoDB" id="199137at2157"/>
<evidence type="ECO:0000313" key="5">
    <source>
        <dbReference type="Proteomes" id="UP000198902"/>
    </source>
</evidence>
<reference evidence="5" key="1">
    <citation type="submission" date="2015-03" db="EMBL/GenBank/DDBJ databases">
        <authorList>
            <person name="Urmite Genomes"/>
        </authorList>
    </citation>
    <scope>NUCLEOTIDE SEQUENCE [LARGE SCALE GENOMIC DNA]</scope>
    <source>
        <strain evidence="5">Arc-Hr</strain>
    </source>
</reference>
<dbReference type="PANTHER" id="PTHR44591">
    <property type="entry name" value="STRESS RESPONSE REGULATOR PROTEIN 1"/>
    <property type="match status" value="1"/>
</dbReference>
<dbReference type="Gene3D" id="3.40.50.2300">
    <property type="match status" value="1"/>
</dbReference>
<evidence type="ECO:0000256" key="1">
    <source>
        <dbReference type="ARBA" id="ARBA00022553"/>
    </source>
</evidence>
<feature type="modified residue" description="4-aspartylphosphate" evidence="2">
    <location>
        <position position="56"/>
    </location>
</feature>
<keyword evidence="5" id="KW-1185">Reference proteome</keyword>
<dbReference type="GO" id="GO:0000160">
    <property type="term" value="P:phosphorelay signal transduction system"/>
    <property type="evidence" value="ECO:0007669"/>
    <property type="project" value="InterPro"/>
</dbReference>
<accession>A0A0D6JXR8</accession>